<dbReference type="InterPro" id="IPR025403">
    <property type="entry name" value="TgpA-like_C"/>
</dbReference>
<evidence type="ECO:0000313" key="4">
    <source>
        <dbReference type="Proteomes" id="UP000528457"/>
    </source>
</evidence>
<accession>A0A7X0MXL1</accession>
<dbReference type="AlphaFoldDB" id="A0A7X0MXL1"/>
<keyword evidence="1" id="KW-0472">Membrane</keyword>
<protein>
    <submittedName>
        <fullName evidence="3">Transglutaminase-like putative cysteine protease</fullName>
    </submittedName>
</protein>
<dbReference type="Pfam" id="PF13559">
    <property type="entry name" value="DUF4129"/>
    <property type="match status" value="1"/>
</dbReference>
<evidence type="ECO:0000259" key="2">
    <source>
        <dbReference type="SMART" id="SM00460"/>
    </source>
</evidence>
<sequence>MSLVYQIPRKALWWLLIAQAAVILPLLQHLPSWLILVWTVCVAWRVQIVRGVYDAPKAMVKVPLALSMVVALIMSFGKLFALEPLVALLLLTFLLKLLELQSQRDVLLLLLLGFFVGSTQLLFSTSILAFLYAVFSFTLLLSAFMALHTATESKSLWQSLKKSSLIILQAVPLAVLMFFIMPRIGSLWTVPLSSGAGKTGFSDSMAPGNISQLNKDYSPAFRVDFADKKSPPQRELYWRGISLSAFDGRRWEISPQDRDPRHRYRRLRQQQQRFTQQWQEDFTNYRQQQGVPYVDYELMMEPSFQPWLFSMATAQVALKDVVSTNDYLFLRDSPVAQRLLYRVRSYPQFLREPEDLSRGQNFVNTQLPRGFNPRTRELVESWRQEGSSDRQIIARALRWFQGEFTYSLQDTSLAAENPVDDFLFNRQRGYCEHFSSAFVVMMRAADIPARVVLGYQGGQWNDDEKYLLVTQADAHAWAEVWLPDTGWQRVDPTNAVAPERIELGFREYIEQASAASETNGFAELRQAPWLAQMQMRLDALNYSWQSWVLSYDQEQQLIFFQKVLGGDEHWRIVAALMASATLVLAILGLWLWWRARPLPPPPELLPWLQLEQKLQRAGWQRNPAETAQQFAERIAAEKPELAGILKRYTQLAYKLLYLPANTEQQDAIVQQLRRLRNSLRL</sequence>
<dbReference type="Proteomes" id="UP000528457">
    <property type="component" value="Unassembled WGS sequence"/>
</dbReference>
<dbReference type="SUPFAM" id="SSF54001">
    <property type="entry name" value="Cysteine proteinases"/>
    <property type="match status" value="1"/>
</dbReference>
<feature type="transmembrane region" description="Helical" evidence="1">
    <location>
        <begin position="106"/>
        <end position="123"/>
    </location>
</feature>
<dbReference type="PANTHER" id="PTHR42736:SF1">
    <property type="entry name" value="PROTEIN-GLUTAMINE GAMMA-GLUTAMYLTRANSFERASE"/>
    <property type="match status" value="1"/>
</dbReference>
<dbReference type="GO" id="GO:0006508">
    <property type="term" value="P:proteolysis"/>
    <property type="evidence" value="ECO:0007669"/>
    <property type="project" value="UniProtKB-KW"/>
</dbReference>
<feature type="domain" description="Transglutaminase-like" evidence="2">
    <location>
        <begin position="423"/>
        <end position="494"/>
    </location>
</feature>
<feature type="transmembrane region" description="Helical" evidence="1">
    <location>
        <begin position="570"/>
        <end position="593"/>
    </location>
</feature>
<dbReference type="Pfam" id="PF11992">
    <property type="entry name" value="TgpA_N"/>
    <property type="match status" value="1"/>
</dbReference>
<organism evidence="3 4">
    <name type="scientific">Pseudoteredinibacter isoporae</name>
    <dbReference type="NCBI Taxonomy" id="570281"/>
    <lineage>
        <taxon>Bacteria</taxon>
        <taxon>Pseudomonadati</taxon>
        <taxon>Pseudomonadota</taxon>
        <taxon>Gammaproteobacteria</taxon>
        <taxon>Cellvibrionales</taxon>
        <taxon>Cellvibrionaceae</taxon>
        <taxon>Pseudoteredinibacter</taxon>
    </lineage>
</organism>
<dbReference type="GO" id="GO:0008233">
    <property type="term" value="F:peptidase activity"/>
    <property type="evidence" value="ECO:0007669"/>
    <property type="project" value="UniProtKB-KW"/>
</dbReference>
<evidence type="ECO:0000313" key="3">
    <source>
        <dbReference type="EMBL" id="MBB6523350.1"/>
    </source>
</evidence>
<name>A0A7X0MXL1_9GAMM</name>
<feature type="transmembrane region" description="Helical" evidence="1">
    <location>
        <begin position="129"/>
        <end position="151"/>
    </location>
</feature>
<dbReference type="SMART" id="SM00460">
    <property type="entry name" value="TGc"/>
    <property type="match status" value="1"/>
</dbReference>
<keyword evidence="3" id="KW-0645">Protease</keyword>
<dbReference type="InterPro" id="IPR038765">
    <property type="entry name" value="Papain-like_cys_pep_sf"/>
</dbReference>
<dbReference type="EMBL" id="JACHHT010000003">
    <property type="protein sequence ID" value="MBB6523350.1"/>
    <property type="molecule type" value="Genomic_DNA"/>
</dbReference>
<dbReference type="PANTHER" id="PTHR42736">
    <property type="entry name" value="PROTEIN-GLUTAMINE GAMMA-GLUTAMYLTRANSFERASE"/>
    <property type="match status" value="1"/>
</dbReference>
<feature type="transmembrane region" description="Helical" evidence="1">
    <location>
        <begin position="12"/>
        <end position="45"/>
    </location>
</feature>
<dbReference type="InterPro" id="IPR021878">
    <property type="entry name" value="TgpA_N"/>
</dbReference>
<keyword evidence="1" id="KW-0812">Transmembrane</keyword>
<dbReference type="RefSeq" id="WP_166848114.1">
    <property type="nucleotide sequence ID" value="NZ_JAAONY010000003.1"/>
</dbReference>
<evidence type="ECO:0000256" key="1">
    <source>
        <dbReference type="SAM" id="Phobius"/>
    </source>
</evidence>
<keyword evidence="3" id="KW-0378">Hydrolase</keyword>
<feature type="transmembrane region" description="Helical" evidence="1">
    <location>
        <begin position="163"/>
        <end position="181"/>
    </location>
</feature>
<dbReference type="InterPro" id="IPR052901">
    <property type="entry name" value="Bact_TGase-like"/>
</dbReference>
<comment type="caution">
    <text evidence="3">The sequence shown here is derived from an EMBL/GenBank/DDBJ whole genome shotgun (WGS) entry which is preliminary data.</text>
</comment>
<dbReference type="InterPro" id="IPR002931">
    <property type="entry name" value="Transglutaminase-like"/>
</dbReference>
<keyword evidence="4" id="KW-1185">Reference proteome</keyword>
<gene>
    <name evidence="3" type="ORF">HNR48_003652</name>
</gene>
<proteinExistence type="predicted"/>
<dbReference type="InParanoid" id="A0A7X0MXL1"/>
<dbReference type="Gene3D" id="3.10.620.30">
    <property type="match status" value="1"/>
</dbReference>
<keyword evidence="1" id="KW-1133">Transmembrane helix</keyword>
<dbReference type="Pfam" id="PF01841">
    <property type="entry name" value="Transglut_core"/>
    <property type="match status" value="1"/>
</dbReference>
<reference evidence="3 4" key="1">
    <citation type="submission" date="2020-08" db="EMBL/GenBank/DDBJ databases">
        <title>Genomic Encyclopedia of Type Strains, Phase IV (KMG-IV): sequencing the most valuable type-strain genomes for metagenomic binning, comparative biology and taxonomic classification.</title>
        <authorList>
            <person name="Goeker M."/>
        </authorList>
    </citation>
    <scope>NUCLEOTIDE SEQUENCE [LARGE SCALE GENOMIC DNA]</scope>
    <source>
        <strain evidence="3 4">DSM 22368</strain>
    </source>
</reference>
<feature type="transmembrane region" description="Helical" evidence="1">
    <location>
        <begin position="65"/>
        <end position="94"/>
    </location>
</feature>